<dbReference type="Proteomes" id="UP001642520">
    <property type="component" value="Unassembled WGS sequence"/>
</dbReference>
<evidence type="ECO:0000313" key="1">
    <source>
        <dbReference type="EMBL" id="CAL7941311.1"/>
    </source>
</evidence>
<sequence length="260" mass="30760">MYRMLRESLENVKSEMKSQAVQKVIDGKSFKKVKSIFVEKNKSKLCPEESNSKCTHYESSLLKQCGYLPLYALHTVNCILNSKFRRLYNEYELKGSLGMFLFETIEQKAQKLMDFLMQVEDRYRENEQTKFHHKPKVNNGTFDVNESGIIEIKMQREQAWNNYKNLIIHSGKEIFKRLKTEKVRQRVLRASQKNPSTVSTPSRNAESVLHYRKIQPFVQAARKIILRNRLLEVLRKLQKITPESVIQFEQPFVRNHFPTL</sequence>
<organism evidence="1 2">
    <name type="scientific">Xylocopa violacea</name>
    <name type="common">Violet carpenter bee</name>
    <name type="synonym">Apis violacea</name>
    <dbReference type="NCBI Taxonomy" id="135666"/>
    <lineage>
        <taxon>Eukaryota</taxon>
        <taxon>Metazoa</taxon>
        <taxon>Ecdysozoa</taxon>
        <taxon>Arthropoda</taxon>
        <taxon>Hexapoda</taxon>
        <taxon>Insecta</taxon>
        <taxon>Pterygota</taxon>
        <taxon>Neoptera</taxon>
        <taxon>Endopterygota</taxon>
        <taxon>Hymenoptera</taxon>
        <taxon>Apocrita</taxon>
        <taxon>Aculeata</taxon>
        <taxon>Apoidea</taxon>
        <taxon>Anthophila</taxon>
        <taxon>Apidae</taxon>
        <taxon>Xylocopa</taxon>
        <taxon>Xylocopa</taxon>
    </lineage>
</organism>
<comment type="caution">
    <text evidence="1">The sequence shown here is derived from an EMBL/GenBank/DDBJ whole genome shotgun (WGS) entry which is preliminary data.</text>
</comment>
<protein>
    <submittedName>
        <fullName evidence="1">Uncharacterized protein</fullName>
    </submittedName>
</protein>
<name>A0ABP1NNU6_XYLVO</name>
<accession>A0ABP1NNU6</accession>
<keyword evidence="2" id="KW-1185">Reference proteome</keyword>
<dbReference type="EMBL" id="CAXAJV020001292">
    <property type="protein sequence ID" value="CAL7941311.1"/>
    <property type="molecule type" value="Genomic_DNA"/>
</dbReference>
<evidence type="ECO:0000313" key="2">
    <source>
        <dbReference type="Proteomes" id="UP001642520"/>
    </source>
</evidence>
<proteinExistence type="predicted"/>
<reference evidence="1 2" key="1">
    <citation type="submission" date="2024-08" db="EMBL/GenBank/DDBJ databases">
        <authorList>
            <person name="Will J Nash"/>
            <person name="Angela Man"/>
            <person name="Seanna McTaggart"/>
            <person name="Kendall Baker"/>
            <person name="Tom Barker"/>
            <person name="Leah Catchpole"/>
            <person name="Alex Durrant"/>
            <person name="Karim Gharbi"/>
            <person name="Naomi Irish"/>
            <person name="Gemy Kaithakottil"/>
            <person name="Debby Ku"/>
            <person name="Aaliyah Providence"/>
            <person name="Felix Shaw"/>
            <person name="David Swarbreck"/>
            <person name="Chris Watkins"/>
            <person name="Ann M. McCartney"/>
            <person name="Giulio Formenti"/>
            <person name="Alice Mouton"/>
            <person name="Noel Vella"/>
            <person name="Bjorn M von Reumont"/>
            <person name="Adriana Vella"/>
            <person name="Wilfried Haerty"/>
        </authorList>
    </citation>
    <scope>NUCLEOTIDE SEQUENCE [LARGE SCALE GENOMIC DNA]</scope>
</reference>
<gene>
    <name evidence="1" type="ORF">XYLVIOL_LOCUS4939</name>
</gene>